<feature type="compositionally biased region" description="Polar residues" evidence="14">
    <location>
        <begin position="110"/>
        <end position="128"/>
    </location>
</feature>
<organism evidence="16 17">
    <name type="scientific">Starmerella bacillaris</name>
    <name type="common">Yeast</name>
    <name type="synonym">Candida zemplinina</name>
    <dbReference type="NCBI Taxonomy" id="1247836"/>
    <lineage>
        <taxon>Eukaryota</taxon>
        <taxon>Fungi</taxon>
        <taxon>Dikarya</taxon>
        <taxon>Ascomycota</taxon>
        <taxon>Saccharomycotina</taxon>
        <taxon>Dipodascomycetes</taxon>
        <taxon>Dipodascales</taxon>
        <taxon>Trichomonascaceae</taxon>
        <taxon>Starmerella</taxon>
    </lineage>
</organism>
<dbReference type="PANTHER" id="PTHR21230:SF1">
    <property type="entry name" value="GOLGI SNAP RECEPTOR COMPLEX MEMBER 2"/>
    <property type="match status" value="1"/>
</dbReference>
<evidence type="ECO:0000256" key="10">
    <source>
        <dbReference type="ARBA" id="ARBA00037983"/>
    </source>
</evidence>
<dbReference type="AlphaFoldDB" id="A0AAV5REI9"/>
<comment type="caution">
    <text evidence="16">The sequence shown here is derived from an EMBL/GenBank/DDBJ whole genome shotgun (WGS) entry which is preliminary data.</text>
</comment>
<evidence type="ECO:0000256" key="11">
    <source>
        <dbReference type="ARBA" id="ARBA00040957"/>
    </source>
</evidence>
<evidence type="ECO:0000256" key="8">
    <source>
        <dbReference type="ARBA" id="ARBA00023034"/>
    </source>
</evidence>
<evidence type="ECO:0000256" key="2">
    <source>
        <dbReference type="ARBA" id="ARBA00004409"/>
    </source>
</evidence>
<evidence type="ECO:0000256" key="4">
    <source>
        <dbReference type="ARBA" id="ARBA00022692"/>
    </source>
</evidence>
<evidence type="ECO:0000256" key="6">
    <source>
        <dbReference type="ARBA" id="ARBA00022927"/>
    </source>
</evidence>
<dbReference type="PIRSF" id="PIRSF028865">
    <property type="entry name" value="Membrin-2"/>
    <property type="match status" value="1"/>
</dbReference>
<evidence type="ECO:0000256" key="7">
    <source>
        <dbReference type="ARBA" id="ARBA00022989"/>
    </source>
</evidence>
<evidence type="ECO:0000313" key="16">
    <source>
        <dbReference type="EMBL" id="GMM49387.1"/>
    </source>
</evidence>
<reference evidence="16 17" key="1">
    <citation type="journal article" date="2023" name="Elife">
        <title>Identification of key yeast species and microbe-microbe interactions impacting larval growth of Drosophila in the wild.</title>
        <authorList>
            <person name="Mure A."/>
            <person name="Sugiura Y."/>
            <person name="Maeda R."/>
            <person name="Honda K."/>
            <person name="Sakurai N."/>
            <person name="Takahashi Y."/>
            <person name="Watada M."/>
            <person name="Katoh T."/>
            <person name="Gotoh A."/>
            <person name="Gotoh Y."/>
            <person name="Taniguchi I."/>
            <person name="Nakamura K."/>
            <person name="Hayashi T."/>
            <person name="Katayama T."/>
            <person name="Uemura T."/>
            <person name="Hattori Y."/>
        </authorList>
    </citation>
    <scope>NUCLEOTIDE SEQUENCE [LARGE SCALE GENOMIC DNA]</scope>
    <source>
        <strain evidence="16 17">SB-73</strain>
    </source>
</reference>
<dbReference type="GO" id="GO:0000139">
    <property type="term" value="C:Golgi membrane"/>
    <property type="evidence" value="ECO:0007669"/>
    <property type="project" value="UniProtKB-SubCell"/>
</dbReference>
<keyword evidence="7 15" id="KW-1133">Transmembrane helix</keyword>
<keyword evidence="3 12" id="KW-0813">Transport</keyword>
<dbReference type="EMBL" id="BTGC01000001">
    <property type="protein sequence ID" value="GMM49387.1"/>
    <property type="molecule type" value="Genomic_DNA"/>
</dbReference>
<comment type="function">
    <text evidence="12">SNARE required for protein transport between the ER and the Golgi complex.</text>
</comment>
<keyword evidence="13" id="KW-0175">Coiled coil</keyword>
<keyword evidence="6 12" id="KW-0653">Protein transport</keyword>
<comment type="similarity">
    <text evidence="10 12">Belongs to the BOS1 family.</text>
</comment>
<dbReference type="GO" id="GO:0012507">
    <property type="term" value="C:ER to Golgi transport vesicle membrane"/>
    <property type="evidence" value="ECO:0007669"/>
    <property type="project" value="TreeGrafter"/>
</dbReference>
<dbReference type="GO" id="GO:0006906">
    <property type="term" value="P:vesicle fusion"/>
    <property type="evidence" value="ECO:0007669"/>
    <property type="project" value="TreeGrafter"/>
</dbReference>
<dbReference type="GO" id="GO:0031902">
    <property type="term" value="C:late endosome membrane"/>
    <property type="evidence" value="ECO:0007669"/>
    <property type="project" value="TreeGrafter"/>
</dbReference>
<dbReference type="GO" id="GO:0006888">
    <property type="term" value="P:endoplasmic reticulum to Golgi vesicle-mediated transport"/>
    <property type="evidence" value="ECO:0007669"/>
    <property type="project" value="TreeGrafter"/>
</dbReference>
<keyword evidence="4 15" id="KW-0812">Transmembrane</keyword>
<dbReference type="Gene3D" id="1.20.5.110">
    <property type="match status" value="1"/>
</dbReference>
<evidence type="ECO:0000256" key="3">
    <source>
        <dbReference type="ARBA" id="ARBA00022448"/>
    </source>
</evidence>
<accession>A0AAV5REI9</accession>
<evidence type="ECO:0000256" key="1">
    <source>
        <dbReference type="ARBA" id="ARBA00004163"/>
    </source>
</evidence>
<sequence length="230" mass="25895">MSSLLNNAVKQSNIVQSALNEFKAAPEDAPAQVIGQATTAIASFQRAIDSYATAANNEIIPEKKQQAQTRVLAFREELVAARDEMRALKSRREEILATQTRNELFRRPVHQNQNSDNSSISENPFEQSIQRDKGIDRAAGLARENDVLGRASQQLDDFIASGRLALSDLTEQNDTLRRTGRSMRKVANGLGISNETIRRIQRRAREDKFIFYGGVITVFGSFYLIYRYLK</sequence>
<feature type="transmembrane region" description="Helical" evidence="15">
    <location>
        <begin position="209"/>
        <end position="229"/>
    </location>
</feature>
<evidence type="ECO:0000256" key="5">
    <source>
        <dbReference type="ARBA" id="ARBA00022892"/>
    </source>
</evidence>
<keyword evidence="9 12" id="KW-0472">Membrane</keyword>
<evidence type="ECO:0000256" key="14">
    <source>
        <dbReference type="SAM" id="MobiDB-lite"/>
    </source>
</evidence>
<dbReference type="Proteomes" id="UP001362899">
    <property type="component" value="Unassembled WGS sequence"/>
</dbReference>
<dbReference type="InterPro" id="IPR027027">
    <property type="entry name" value="GOSR2/Membrin/Bos1"/>
</dbReference>
<dbReference type="PANTHER" id="PTHR21230">
    <property type="entry name" value="VESICLE TRANSPORT V-SNARE PROTEIN VTI1-RELATED"/>
    <property type="match status" value="1"/>
</dbReference>
<dbReference type="GO" id="GO:0000149">
    <property type="term" value="F:SNARE binding"/>
    <property type="evidence" value="ECO:0007669"/>
    <property type="project" value="TreeGrafter"/>
</dbReference>
<dbReference type="Pfam" id="PF12352">
    <property type="entry name" value="V-SNARE_C"/>
    <property type="match status" value="1"/>
</dbReference>
<evidence type="ECO:0000256" key="12">
    <source>
        <dbReference type="PIRNR" id="PIRNR028865"/>
    </source>
</evidence>
<evidence type="ECO:0000256" key="15">
    <source>
        <dbReference type="SAM" id="Phobius"/>
    </source>
</evidence>
<evidence type="ECO:0000256" key="9">
    <source>
        <dbReference type="ARBA" id="ARBA00023136"/>
    </source>
</evidence>
<protein>
    <recommendedName>
        <fullName evidence="11 12">Protein transport protein BOS1</fullName>
    </recommendedName>
</protein>
<gene>
    <name evidence="16" type="ORF">DASB73_003450</name>
</gene>
<keyword evidence="17" id="KW-1185">Reference proteome</keyword>
<dbReference type="GO" id="GO:0005484">
    <property type="term" value="F:SNAP receptor activity"/>
    <property type="evidence" value="ECO:0007669"/>
    <property type="project" value="InterPro"/>
</dbReference>
<comment type="subcellular location">
    <subcellularLocation>
        <location evidence="1">Endoplasmic reticulum membrane</location>
        <topology evidence="1">Single-pass type IV membrane protein</topology>
    </subcellularLocation>
    <subcellularLocation>
        <location evidence="2">Golgi apparatus membrane</location>
        <topology evidence="2">Single-pass type IV membrane protein</topology>
    </subcellularLocation>
</comment>
<evidence type="ECO:0000313" key="17">
    <source>
        <dbReference type="Proteomes" id="UP001362899"/>
    </source>
</evidence>
<dbReference type="GO" id="GO:0015031">
    <property type="term" value="P:protein transport"/>
    <property type="evidence" value="ECO:0007669"/>
    <property type="project" value="UniProtKB-KW"/>
</dbReference>
<feature type="region of interest" description="Disordered" evidence="14">
    <location>
        <begin position="104"/>
        <end position="129"/>
    </location>
</feature>
<name>A0AAV5REI9_STABA</name>
<dbReference type="GO" id="GO:0031201">
    <property type="term" value="C:SNARE complex"/>
    <property type="evidence" value="ECO:0007669"/>
    <property type="project" value="TreeGrafter"/>
</dbReference>
<dbReference type="GO" id="GO:0005789">
    <property type="term" value="C:endoplasmic reticulum membrane"/>
    <property type="evidence" value="ECO:0007669"/>
    <property type="project" value="UniProtKB-SubCell"/>
</dbReference>
<feature type="coiled-coil region" evidence="13">
    <location>
        <begin position="64"/>
        <end position="98"/>
    </location>
</feature>
<keyword evidence="8" id="KW-0333">Golgi apparatus</keyword>
<proteinExistence type="inferred from homology"/>
<evidence type="ECO:0000256" key="13">
    <source>
        <dbReference type="SAM" id="Coils"/>
    </source>
</evidence>
<keyword evidence="5" id="KW-0931">ER-Golgi transport</keyword>